<reference evidence="2 4" key="1">
    <citation type="journal article" date="2019" name="Sci. Rep.">
        <title>Orb-weaving spider Araneus ventricosus genome elucidates the spidroin gene catalogue.</title>
        <authorList>
            <person name="Kono N."/>
            <person name="Nakamura H."/>
            <person name="Ohtoshi R."/>
            <person name="Moran D.A.P."/>
            <person name="Shinohara A."/>
            <person name="Yoshida Y."/>
            <person name="Fujiwara M."/>
            <person name="Mori M."/>
            <person name="Tomita M."/>
            <person name="Arakawa K."/>
        </authorList>
    </citation>
    <scope>NUCLEOTIDE SEQUENCE [LARGE SCALE GENOMIC DNA]</scope>
</reference>
<organism evidence="2 4">
    <name type="scientific">Araneus ventricosus</name>
    <name type="common">Orbweaver spider</name>
    <name type="synonym">Epeira ventricosa</name>
    <dbReference type="NCBI Taxonomy" id="182803"/>
    <lineage>
        <taxon>Eukaryota</taxon>
        <taxon>Metazoa</taxon>
        <taxon>Ecdysozoa</taxon>
        <taxon>Arthropoda</taxon>
        <taxon>Chelicerata</taxon>
        <taxon>Arachnida</taxon>
        <taxon>Araneae</taxon>
        <taxon>Araneomorphae</taxon>
        <taxon>Entelegynae</taxon>
        <taxon>Araneoidea</taxon>
        <taxon>Araneidae</taxon>
        <taxon>Araneus</taxon>
    </lineage>
</organism>
<feature type="non-terminal residue" evidence="2">
    <location>
        <position position="26"/>
    </location>
</feature>
<gene>
    <name evidence="2" type="ORF">AVEN_127571_1</name>
    <name evidence="3" type="ORF">AVEN_174424_1</name>
</gene>
<dbReference type="Proteomes" id="UP000499080">
    <property type="component" value="Unassembled WGS sequence"/>
</dbReference>
<feature type="region of interest" description="Disordered" evidence="1">
    <location>
        <begin position="1"/>
        <end position="26"/>
    </location>
</feature>
<evidence type="ECO:0000256" key="1">
    <source>
        <dbReference type="SAM" id="MobiDB-lite"/>
    </source>
</evidence>
<sequence>MSSPGSTQTYPESTSTRNVYPHQIGK</sequence>
<evidence type="ECO:0000313" key="3">
    <source>
        <dbReference type="EMBL" id="GBM14140.1"/>
    </source>
</evidence>
<protein>
    <submittedName>
        <fullName evidence="2">Uncharacterized protein</fullName>
    </submittedName>
</protein>
<evidence type="ECO:0000313" key="2">
    <source>
        <dbReference type="EMBL" id="GBM14117.1"/>
    </source>
</evidence>
<evidence type="ECO:0000313" key="4">
    <source>
        <dbReference type="Proteomes" id="UP000499080"/>
    </source>
</evidence>
<dbReference type="AlphaFoldDB" id="A0A4Y2DDC1"/>
<name>A0A4Y2DDC1_ARAVE</name>
<accession>A0A4Y2DDC1</accession>
<feature type="compositionally biased region" description="Polar residues" evidence="1">
    <location>
        <begin position="1"/>
        <end position="18"/>
    </location>
</feature>
<dbReference type="EMBL" id="BGPR01166202">
    <property type="protein sequence ID" value="GBM14117.1"/>
    <property type="molecule type" value="Genomic_DNA"/>
</dbReference>
<proteinExistence type="predicted"/>
<dbReference type="EMBL" id="BGPR01166206">
    <property type="protein sequence ID" value="GBM14140.1"/>
    <property type="molecule type" value="Genomic_DNA"/>
</dbReference>
<comment type="caution">
    <text evidence="2">The sequence shown here is derived from an EMBL/GenBank/DDBJ whole genome shotgun (WGS) entry which is preliminary data.</text>
</comment>
<keyword evidence="4" id="KW-1185">Reference proteome</keyword>